<dbReference type="Gene3D" id="2.170.130.10">
    <property type="entry name" value="TonB-dependent receptor, plug domain"/>
    <property type="match status" value="1"/>
</dbReference>
<evidence type="ECO:0000313" key="7">
    <source>
        <dbReference type="EMBL" id="SDD75153.1"/>
    </source>
</evidence>
<keyword evidence="8" id="KW-1185">Reference proteome</keyword>
<evidence type="ECO:0000313" key="8">
    <source>
        <dbReference type="Proteomes" id="UP000199072"/>
    </source>
</evidence>
<dbReference type="Gene3D" id="2.60.40.1120">
    <property type="entry name" value="Carboxypeptidase-like, regulatory domain"/>
    <property type="match status" value="1"/>
</dbReference>
<protein>
    <submittedName>
        <fullName evidence="7">Iron complex outermembrane recepter protein</fullName>
    </submittedName>
</protein>
<dbReference type="Pfam" id="PF07715">
    <property type="entry name" value="Plug"/>
    <property type="match status" value="1"/>
</dbReference>
<comment type="similarity">
    <text evidence="4">Belongs to the TonB-dependent receptor family.</text>
</comment>
<dbReference type="InterPro" id="IPR000531">
    <property type="entry name" value="Beta-barrel_TonB"/>
</dbReference>
<dbReference type="Pfam" id="PF13715">
    <property type="entry name" value="CarbopepD_reg_2"/>
    <property type="match status" value="1"/>
</dbReference>
<evidence type="ECO:0000256" key="3">
    <source>
        <dbReference type="ARBA" id="ARBA00023237"/>
    </source>
</evidence>
<reference evidence="7 8" key="1">
    <citation type="submission" date="2016-10" db="EMBL/GenBank/DDBJ databases">
        <authorList>
            <person name="de Groot N.N."/>
        </authorList>
    </citation>
    <scope>NUCLEOTIDE SEQUENCE [LARGE SCALE GENOMIC DNA]</scope>
    <source>
        <strain evidence="7 8">47C3B</strain>
    </source>
</reference>
<organism evidence="7 8">
    <name type="scientific">Mucilaginibacter pineti</name>
    <dbReference type="NCBI Taxonomy" id="1391627"/>
    <lineage>
        <taxon>Bacteria</taxon>
        <taxon>Pseudomonadati</taxon>
        <taxon>Bacteroidota</taxon>
        <taxon>Sphingobacteriia</taxon>
        <taxon>Sphingobacteriales</taxon>
        <taxon>Sphingobacteriaceae</taxon>
        <taxon>Mucilaginibacter</taxon>
    </lineage>
</organism>
<dbReference type="InterPro" id="IPR036942">
    <property type="entry name" value="Beta-barrel_TonB_sf"/>
</dbReference>
<dbReference type="Proteomes" id="UP000199072">
    <property type="component" value="Unassembled WGS sequence"/>
</dbReference>
<evidence type="ECO:0000256" key="4">
    <source>
        <dbReference type="RuleBase" id="RU003357"/>
    </source>
</evidence>
<dbReference type="PANTHER" id="PTHR47234">
    <property type="match status" value="1"/>
</dbReference>
<evidence type="ECO:0000259" key="5">
    <source>
        <dbReference type="Pfam" id="PF00593"/>
    </source>
</evidence>
<evidence type="ECO:0000256" key="2">
    <source>
        <dbReference type="ARBA" id="ARBA00023136"/>
    </source>
</evidence>
<keyword evidence="2 4" id="KW-0472">Membrane</keyword>
<comment type="subcellular location">
    <subcellularLocation>
        <location evidence="1 4">Cell outer membrane</location>
    </subcellularLocation>
</comment>
<dbReference type="PANTHER" id="PTHR47234:SF3">
    <property type="entry name" value="SECRETIN_TONB SHORT N-TERMINAL DOMAIN-CONTAINING PROTEIN"/>
    <property type="match status" value="1"/>
</dbReference>
<dbReference type="AlphaFoldDB" id="A0A1G6XBG9"/>
<gene>
    <name evidence="7" type="ORF">SAMN05216464_102463</name>
</gene>
<dbReference type="Gene3D" id="2.40.170.20">
    <property type="entry name" value="TonB-dependent receptor, beta-barrel domain"/>
    <property type="match status" value="1"/>
</dbReference>
<dbReference type="Pfam" id="PF00593">
    <property type="entry name" value="TonB_dep_Rec_b-barrel"/>
    <property type="match status" value="1"/>
</dbReference>
<sequence length="943" mass="100672">MVPDGSINTATATALLVLNYCNMKKIVLLLIFFGLAYGQNVLAQKRTVSGIVTGADDNKPIPGVSITVKGLNQGAVTKADGSFDIVIRNGKYLVFSFIGYETQEVEIDGIKQFSISLKPAGNNLNEVQIVGSRNANRTKLNSAVAVDVIDIKPLLESSPQVSVTQILQYISPSFHSVNGSNAGDAGSALSLAQLRGLGPDQVLVLVNGKRRHKSANVNYGGLGNGSTGYDLNSIPTGSIDRIEILRDGAAAQYGSDAIAGVINIVLKKKTDDLAVSTSGSTRRRGDGAVTRTSANYGVGFGNSGGYVNVTTEYATQAVALPSGKADAGLYNGPIYGGGANTRGYDAIYTKEIDDAILKSRGIDRHFFDQRASGSNAGQDALLFFNAGLPLKNSAELYSFGGISSRNSQFTATYRLPGWTSRNNNFIYPDGFLPAMENNIVDESLAIGIRGKVGDWNVDFSNVFGKNIFGNRVDNSLNASLGLKSPTSFDAGSYNASQNTTALDFNRYFGKVLKGLNVAFGAQHRVEGFQIKAGEEASYSKADQRTIVDIDTTTGGIPYLSNGGVTSLNGLSAGSQIHLGFRPENAVNVNRSVTAGYIDAELNITKEWLVSGAGRAEYFSDFGNVFTWKAATRYSFAPWLNLRGSANTGFRAPDLAQSYYTSISTTFQQGRGVDILTASNQSAAARALGIPKLSPEKSKGYTLGLTSAPGSNVELTVDAYLINISNRVGNTGNFTATDANLPADVKSLFQQTGAAQANFFYNEFSTRTKGIEFTGSYKVLLNKGNINFLFGGNFEKNEVTKVNTPKGLEKYTNVILSPGEKARVTTNIPAQKVNLQGIYSVDKFTFLLRTVYFGKVTTASLLSAADPLNPVYFYQNLKPIYVTDISVGYRFTPKLQGTVGVNNVFNVLGDYTDPSIAGLRNPTVVGIQNGSAGIQPFIKLSAHL</sequence>
<evidence type="ECO:0000256" key="1">
    <source>
        <dbReference type="ARBA" id="ARBA00004442"/>
    </source>
</evidence>
<keyword evidence="3" id="KW-0998">Cell outer membrane</keyword>
<dbReference type="SUPFAM" id="SSF56935">
    <property type="entry name" value="Porins"/>
    <property type="match status" value="1"/>
</dbReference>
<dbReference type="SUPFAM" id="SSF49464">
    <property type="entry name" value="Carboxypeptidase regulatory domain-like"/>
    <property type="match status" value="1"/>
</dbReference>
<accession>A0A1G6XBG9</accession>
<name>A0A1G6XBG9_9SPHI</name>
<dbReference type="InterPro" id="IPR012910">
    <property type="entry name" value="Plug_dom"/>
</dbReference>
<dbReference type="GO" id="GO:0009279">
    <property type="term" value="C:cell outer membrane"/>
    <property type="evidence" value="ECO:0007669"/>
    <property type="project" value="UniProtKB-SubCell"/>
</dbReference>
<feature type="domain" description="TonB-dependent receptor-like beta-barrel" evidence="5">
    <location>
        <begin position="406"/>
        <end position="903"/>
    </location>
</feature>
<proteinExistence type="inferred from homology"/>
<feature type="domain" description="TonB-dependent receptor plug" evidence="6">
    <location>
        <begin position="140"/>
        <end position="261"/>
    </location>
</feature>
<dbReference type="InterPro" id="IPR008969">
    <property type="entry name" value="CarboxyPept-like_regulatory"/>
</dbReference>
<dbReference type="STRING" id="1391627.SAMN05216464_102463"/>
<keyword evidence="4" id="KW-0798">TonB box</keyword>
<evidence type="ECO:0000259" key="6">
    <source>
        <dbReference type="Pfam" id="PF07715"/>
    </source>
</evidence>
<dbReference type="InterPro" id="IPR037066">
    <property type="entry name" value="Plug_dom_sf"/>
</dbReference>
<dbReference type="EMBL" id="FNAI01000002">
    <property type="protein sequence ID" value="SDD75153.1"/>
    <property type="molecule type" value="Genomic_DNA"/>
</dbReference>